<reference evidence="2 3" key="1">
    <citation type="submission" date="2024-04" db="EMBL/GenBank/DDBJ databases">
        <authorList>
            <person name="Fracassetti M."/>
        </authorList>
    </citation>
    <scope>NUCLEOTIDE SEQUENCE [LARGE SCALE GENOMIC DNA]</scope>
</reference>
<evidence type="ECO:0000256" key="1">
    <source>
        <dbReference type="SAM" id="SignalP"/>
    </source>
</evidence>
<gene>
    <name evidence="2" type="ORF">LTRI10_LOCUS36751</name>
</gene>
<keyword evidence="1" id="KW-0732">Signal</keyword>
<evidence type="ECO:0000313" key="2">
    <source>
        <dbReference type="EMBL" id="CAL1396378.1"/>
    </source>
</evidence>
<sequence>MALLRFLLVLVAALVATTLTTNIAPAKAEVVEEDHFFKKYLHKPGFDYPKPHPGHPLFNKLHKPQPFFKKPHPFFKKPSPFLHAPPIIKPSPEKEVKPAYPFHKKLFPKYKFGFGHYHPGNPPADKP</sequence>
<organism evidence="2 3">
    <name type="scientific">Linum trigynum</name>
    <dbReference type="NCBI Taxonomy" id="586398"/>
    <lineage>
        <taxon>Eukaryota</taxon>
        <taxon>Viridiplantae</taxon>
        <taxon>Streptophyta</taxon>
        <taxon>Embryophyta</taxon>
        <taxon>Tracheophyta</taxon>
        <taxon>Spermatophyta</taxon>
        <taxon>Magnoliopsida</taxon>
        <taxon>eudicotyledons</taxon>
        <taxon>Gunneridae</taxon>
        <taxon>Pentapetalae</taxon>
        <taxon>rosids</taxon>
        <taxon>fabids</taxon>
        <taxon>Malpighiales</taxon>
        <taxon>Linaceae</taxon>
        <taxon>Linum</taxon>
    </lineage>
</organism>
<evidence type="ECO:0008006" key="4">
    <source>
        <dbReference type="Google" id="ProtNLM"/>
    </source>
</evidence>
<evidence type="ECO:0000313" key="3">
    <source>
        <dbReference type="Proteomes" id="UP001497516"/>
    </source>
</evidence>
<dbReference type="Proteomes" id="UP001497516">
    <property type="component" value="Chromosome 6"/>
</dbReference>
<protein>
    <recommendedName>
        <fullName evidence="4">Proline-rich protein</fullName>
    </recommendedName>
</protein>
<keyword evidence="3" id="KW-1185">Reference proteome</keyword>
<accession>A0AAV2FDN9</accession>
<dbReference type="AlphaFoldDB" id="A0AAV2FDN9"/>
<dbReference type="EMBL" id="OZ034819">
    <property type="protein sequence ID" value="CAL1396378.1"/>
    <property type="molecule type" value="Genomic_DNA"/>
</dbReference>
<proteinExistence type="predicted"/>
<feature type="chain" id="PRO_5043954302" description="Proline-rich protein" evidence="1">
    <location>
        <begin position="29"/>
        <end position="127"/>
    </location>
</feature>
<feature type="signal peptide" evidence="1">
    <location>
        <begin position="1"/>
        <end position="28"/>
    </location>
</feature>
<name>A0AAV2FDN9_9ROSI</name>